<sequence>MTPPEPRPAEPGNEPGANPIWTLRRARPSDAPDFAEMMAEHGVFAPLLQLPYPDVDAWRQRLTDQAQPGKADLHLVAELDGRVVASGALFSVAPHVRRRHVLGLGMQVSRAWQGRGVGTALMQALCAYADDWTGALRLELTVYVDNAAAIALYRKFGFVEEGRHRGFALRDGEYVDALAMARLHPRPPAWPGAR</sequence>
<dbReference type="RefSeq" id="WP_341399225.1">
    <property type="nucleotide sequence ID" value="NZ_JBBUTI010000007.1"/>
</dbReference>
<keyword evidence="2 5" id="KW-0012">Acyltransferase</keyword>
<evidence type="ECO:0000259" key="4">
    <source>
        <dbReference type="PROSITE" id="PS51186"/>
    </source>
</evidence>
<protein>
    <submittedName>
        <fullName evidence="5">GNAT family N-acetyltransferase</fullName>
        <ecNumber evidence="5">2.3.1.-</ecNumber>
    </submittedName>
</protein>
<dbReference type="Pfam" id="PF00583">
    <property type="entry name" value="Acetyltransf_1"/>
    <property type="match status" value="1"/>
</dbReference>
<accession>A0ABU9C883</accession>
<keyword evidence="6" id="KW-1185">Reference proteome</keyword>
<dbReference type="EMBL" id="JBBUTI010000007">
    <property type="protein sequence ID" value="MEK8046924.1"/>
    <property type="molecule type" value="Genomic_DNA"/>
</dbReference>
<evidence type="ECO:0000256" key="3">
    <source>
        <dbReference type="SAM" id="MobiDB-lite"/>
    </source>
</evidence>
<dbReference type="InterPro" id="IPR000182">
    <property type="entry name" value="GNAT_dom"/>
</dbReference>
<comment type="caution">
    <text evidence="5">The sequence shown here is derived from an EMBL/GenBank/DDBJ whole genome shotgun (WGS) entry which is preliminary data.</text>
</comment>
<evidence type="ECO:0000256" key="2">
    <source>
        <dbReference type="ARBA" id="ARBA00023315"/>
    </source>
</evidence>
<organism evidence="5 6">
    <name type="scientific">Ideonella margarita</name>
    <dbReference type="NCBI Taxonomy" id="2984191"/>
    <lineage>
        <taxon>Bacteria</taxon>
        <taxon>Pseudomonadati</taxon>
        <taxon>Pseudomonadota</taxon>
        <taxon>Betaproteobacteria</taxon>
        <taxon>Burkholderiales</taxon>
        <taxon>Sphaerotilaceae</taxon>
        <taxon>Ideonella</taxon>
    </lineage>
</organism>
<reference evidence="5 6" key="1">
    <citation type="submission" date="2024-04" db="EMBL/GenBank/DDBJ databases">
        <title>Novel species of the genus Ideonella isolated from streams.</title>
        <authorList>
            <person name="Lu H."/>
        </authorList>
    </citation>
    <scope>NUCLEOTIDE SEQUENCE [LARGE SCALE GENOMIC DNA]</scope>
    <source>
        <strain evidence="5 6">LYT19W</strain>
    </source>
</reference>
<dbReference type="GO" id="GO:0016746">
    <property type="term" value="F:acyltransferase activity"/>
    <property type="evidence" value="ECO:0007669"/>
    <property type="project" value="UniProtKB-KW"/>
</dbReference>
<evidence type="ECO:0000313" key="5">
    <source>
        <dbReference type="EMBL" id="MEK8046924.1"/>
    </source>
</evidence>
<evidence type="ECO:0000256" key="1">
    <source>
        <dbReference type="ARBA" id="ARBA00022679"/>
    </source>
</evidence>
<dbReference type="Proteomes" id="UP001379945">
    <property type="component" value="Unassembled WGS sequence"/>
</dbReference>
<feature type="region of interest" description="Disordered" evidence="3">
    <location>
        <begin position="1"/>
        <end position="21"/>
    </location>
</feature>
<name>A0ABU9C883_9BURK</name>
<evidence type="ECO:0000313" key="6">
    <source>
        <dbReference type="Proteomes" id="UP001379945"/>
    </source>
</evidence>
<dbReference type="PANTHER" id="PTHR43877">
    <property type="entry name" value="AMINOALKYLPHOSPHONATE N-ACETYLTRANSFERASE-RELATED-RELATED"/>
    <property type="match status" value="1"/>
</dbReference>
<dbReference type="SUPFAM" id="SSF55729">
    <property type="entry name" value="Acyl-CoA N-acyltransferases (Nat)"/>
    <property type="match status" value="1"/>
</dbReference>
<dbReference type="InterPro" id="IPR050832">
    <property type="entry name" value="Bact_Acetyltransf"/>
</dbReference>
<dbReference type="PROSITE" id="PS51186">
    <property type="entry name" value="GNAT"/>
    <property type="match status" value="1"/>
</dbReference>
<dbReference type="InterPro" id="IPR016181">
    <property type="entry name" value="Acyl_CoA_acyltransferase"/>
</dbReference>
<proteinExistence type="predicted"/>
<dbReference type="CDD" id="cd04301">
    <property type="entry name" value="NAT_SF"/>
    <property type="match status" value="1"/>
</dbReference>
<dbReference type="Gene3D" id="3.40.630.30">
    <property type="match status" value="1"/>
</dbReference>
<feature type="domain" description="N-acetyltransferase" evidence="4">
    <location>
        <begin position="21"/>
        <end position="185"/>
    </location>
</feature>
<keyword evidence="1 5" id="KW-0808">Transferase</keyword>
<dbReference type="EC" id="2.3.1.-" evidence="5"/>
<gene>
    <name evidence="5" type="ORF">AACH00_11225</name>
</gene>